<protein>
    <recommendedName>
        <fullName evidence="3">MORN repeat variant</fullName>
    </recommendedName>
</protein>
<evidence type="ECO:0000313" key="2">
    <source>
        <dbReference type="Proteomes" id="UP001208114"/>
    </source>
</evidence>
<dbReference type="InterPro" id="IPR011652">
    <property type="entry name" value="MORN_2"/>
</dbReference>
<accession>A0ABT2VYN0</accession>
<comment type="caution">
    <text evidence="1">The sequence shown here is derived from an EMBL/GenBank/DDBJ whole genome shotgun (WGS) entry which is preliminary data.</text>
</comment>
<dbReference type="Gene3D" id="3.90.930.1">
    <property type="match status" value="1"/>
</dbReference>
<sequence length="161" mass="18805">MFKIIFTFILVALTSTTYYSQNINLDEYEIYVGDSLIAKSDFMKFSKDLSEEKLKKLEFKPITNGVKKAFYLNGKIYSNGKIENLKENGFWEYWYSNGNKAREGNFLNGKPDGIHKYWYENGNLRGIGSWKNGVYDGKWEMYNENGSEKTLQTYKDGKLVQ</sequence>
<dbReference type="EMBL" id="JAOTEN010000001">
    <property type="protein sequence ID" value="MCU7614042.1"/>
    <property type="molecule type" value="Genomic_DNA"/>
</dbReference>
<keyword evidence="2" id="KW-1185">Reference proteome</keyword>
<name>A0ABT2VYN0_9FLAO</name>
<dbReference type="SUPFAM" id="SSF82185">
    <property type="entry name" value="Histone H3 K4-specific methyltransferase SET7/9 N-terminal domain"/>
    <property type="match status" value="1"/>
</dbReference>
<evidence type="ECO:0000313" key="1">
    <source>
        <dbReference type="EMBL" id="MCU7614042.1"/>
    </source>
</evidence>
<dbReference type="Proteomes" id="UP001208114">
    <property type="component" value="Unassembled WGS sequence"/>
</dbReference>
<evidence type="ECO:0008006" key="3">
    <source>
        <dbReference type="Google" id="ProtNLM"/>
    </source>
</evidence>
<proteinExistence type="predicted"/>
<gene>
    <name evidence="1" type="ORF">N0B16_06295</name>
</gene>
<dbReference type="RefSeq" id="WP_262989880.1">
    <property type="nucleotide sequence ID" value="NZ_JAOTEN010000001.1"/>
</dbReference>
<organism evidence="1 2">
    <name type="scientific">Chryseobacterium gilvum</name>
    <dbReference type="NCBI Taxonomy" id="2976534"/>
    <lineage>
        <taxon>Bacteria</taxon>
        <taxon>Pseudomonadati</taxon>
        <taxon>Bacteroidota</taxon>
        <taxon>Flavobacteriia</taxon>
        <taxon>Flavobacteriales</taxon>
        <taxon>Weeksellaceae</taxon>
        <taxon>Chryseobacterium group</taxon>
        <taxon>Chryseobacterium</taxon>
    </lineage>
</organism>
<reference evidence="2" key="1">
    <citation type="submission" date="2023-07" db="EMBL/GenBank/DDBJ databases">
        <title>Chryseobacterium sp. GMJ5 Genome sequencing and assembly.</title>
        <authorList>
            <person name="Jung Y."/>
        </authorList>
    </citation>
    <scope>NUCLEOTIDE SEQUENCE [LARGE SCALE GENOMIC DNA]</scope>
    <source>
        <strain evidence="2">GMJ5</strain>
    </source>
</reference>
<dbReference type="Pfam" id="PF07661">
    <property type="entry name" value="MORN_2"/>
    <property type="match status" value="3"/>
</dbReference>